<dbReference type="Gene3D" id="1.25.40.10">
    <property type="entry name" value="Tetratricopeptide repeat domain"/>
    <property type="match status" value="2"/>
</dbReference>
<organism evidence="3 4">
    <name type="scientific">Ricinus communis</name>
    <name type="common">Castor bean</name>
    <dbReference type="NCBI Taxonomy" id="3988"/>
    <lineage>
        <taxon>Eukaryota</taxon>
        <taxon>Viridiplantae</taxon>
        <taxon>Streptophyta</taxon>
        <taxon>Embryophyta</taxon>
        <taxon>Tracheophyta</taxon>
        <taxon>Spermatophyta</taxon>
        <taxon>Magnoliopsida</taxon>
        <taxon>eudicotyledons</taxon>
        <taxon>Gunneridae</taxon>
        <taxon>Pentapetalae</taxon>
        <taxon>rosids</taxon>
        <taxon>fabids</taxon>
        <taxon>Malpighiales</taxon>
        <taxon>Euphorbiaceae</taxon>
        <taxon>Acalyphoideae</taxon>
        <taxon>Acalypheae</taxon>
        <taxon>Ricinus</taxon>
    </lineage>
</organism>
<dbReference type="GO" id="GO:0009451">
    <property type="term" value="P:RNA modification"/>
    <property type="evidence" value="ECO:0007669"/>
    <property type="project" value="InterPro"/>
</dbReference>
<dbReference type="EMBL" id="EQ973773">
    <property type="protein sequence ID" value="EEF51669.1"/>
    <property type="molecule type" value="Genomic_DNA"/>
</dbReference>
<dbReference type="PROSITE" id="PS51375">
    <property type="entry name" value="PPR"/>
    <property type="match status" value="3"/>
</dbReference>
<evidence type="ECO:0000256" key="1">
    <source>
        <dbReference type="ARBA" id="ARBA00022737"/>
    </source>
</evidence>
<feature type="repeat" description="PPR" evidence="2">
    <location>
        <begin position="180"/>
        <end position="214"/>
    </location>
</feature>
<reference evidence="4" key="1">
    <citation type="journal article" date="2010" name="Nat. Biotechnol.">
        <title>Draft genome sequence of the oilseed species Ricinus communis.</title>
        <authorList>
            <person name="Chan A.P."/>
            <person name="Crabtree J."/>
            <person name="Zhao Q."/>
            <person name="Lorenzi H."/>
            <person name="Orvis J."/>
            <person name="Puiu D."/>
            <person name="Melake-Berhan A."/>
            <person name="Jones K.M."/>
            <person name="Redman J."/>
            <person name="Chen G."/>
            <person name="Cahoon E.B."/>
            <person name="Gedil M."/>
            <person name="Stanke M."/>
            <person name="Haas B.J."/>
            <person name="Wortman J.R."/>
            <person name="Fraser-Liggett C.M."/>
            <person name="Ravel J."/>
            <person name="Rabinowicz P.D."/>
        </authorList>
    </citation>
    <scope>NUCLEOTIDE SEQUENCE [LARGE SCALE GENOMIC DNA]</scope>
    <source>
        <strain evidence="4">cv. Hale</strain>
    </source>
</reference>
<feature type="repeat" description="PPR" evidence="2">
    <location>
        <begin position="110"/>
        <end position="144"/>
    </location>
</feature>
<evidence type="ECO:0000256" key="2">
    <source>
        <dbReference type="PROSITE-ProRule" id="PRU00708"/>
    </source>
</evidence>
<dbReference type="GO" id="GO:0003723">
    <property type="term" value="F:RNA binding"/>
    <property type="evidence" value="ECO:0007669"/>
    <property type="project" value="InterPro"/>
</dbReference>
<keyword evidence="1" id="KW-0677">Repeat</keyword>
<evidence type="ECO:0000313" key="3">
    <source>
        <dbReference type="EMBL" id="EEF51669.1"/>
    </source>
</evidence>
<dbReference type="PANTHER" id="PTHR47926:SF345">
    <property type="entry name" value="(WILD MALAYSIAN BANANA) HYPOTHETICAL PROTEIN"/>
    <property type="match status" value="1"/>
</dbReference>
<dbReference type="Pfam" id="PF01535">
    <property type="entry name" value="PPR"/>
    <property type="match status" value="6"/>
</dbReference>
<dbReference type="eggNOG" id="KOG4197">
    <property type="taxonomic scope" value="Eukaryota"/>
</dbReference>
<dbReference type="InParanoid" id="B9RA42"/>
<sequence>MVPVLIRDVVSWNSMISGYLQCERNGDALKVFGELLNDNFVRFDEVTLVNALTACGRTGFVNLGKKIHALIVVNGFVLDVILGSCLIDMYAKCAQMDNAREVFDKIPVRNLVCWTSLIVGYARLNMYKEGLELFRELQIAGVIADAALVACVVSACGHMGALAQGRWVHTYCERNGIDMNLSVRNALIDMYSKCGDIEKAHQIFNGMVKKDLFSWTAMISGFAMNGYSDEALELFAQVETCNDVKPNEVTFLGVLSACSHGGFVDKGFQYFKAMSQIYHITPQKSYGQMDIVYETNVQIHKVFRSEGFDYDLLDPDQL</sequence>
<dbReference type="InterPro" id="IPR011990">
    <property type="entry name" value="TPR-like_helical_dom_sf"/>
</dbReference>
<protein>
    <submittedName>
        <fullName evidence="3">Pentatricopeptide repeat-containing protein, putative</fullName>
    </submittedName>
</protein>
<gene>
    <name evidence="3" type="ORF">RCOM_1503080</name>
</gene>
<dbReference type="NCBIfam" id="TIGR00756">
    <property type="entry name" value="PPR"/>
    <property type="match status" value="3"/>
</dbReference>
<dbReference type="PANTHER" id="PTHR47926">
    <property type="entry name" value="PENTATRICOPEPTIDE REPEAT-CONTAINING PROTEIN"/>
    <property type="match status" value="1"/>
</dbReference>
<name>B9RA42_RICCO</name>
<dbReference type="FunFam" id="1.25.40.10:FF:000031">
    <property type="entry name" value="Pentatricopeptide repeat-containing protein mitochondrial"/>
    <property type="match status" value="1"/>
</dbReference>
<evidence type="ECO:0000313" key="4">
    <source>
        <dbReference type="Proteomes" id="UP000008311"/>
    </source>
</evidence>
<proteinExistence type="predicted"/>
<feature type="repeat" description="PPR" evidence="2">
    <location>
        <begin position="8"/>
        <end position="42"/>
    </location>
</feature>
<dbReference type="InterPro" id="IPR002885">
    <property type="entry name" value="PPR_rpt"/>
</dbReference>
<accession>B9RA42</accession>
<dbReference type="InterPro" id="IPR046960">
    <property type="entry name" value="PPR_At4g14850-like_plant"/>
</dbReference>
<dbReference type="FunFam" id="1.25.40.10:FF:000073">
    <property type="entry name" value="Pentatricopeptide repeat-containing protein chloroplastic"/>
    <property type="match status" value="1"/>
</dbReference>
<keyword evidence="4" id="KW-1185">Reference proteome</keyword>
<dbReference type="Proteomes" id="UP000008311">
    <property type="component" value="Unassembled WGS sequence"/>
</dbReference>
<dbReference type="AlphaFoldDB" id="B9RA42"/>